<name>A0A151L2X2_9APIC</name>
<accession>A0A151L2X2</accession>
<evidence type="ECO:0000256" key="1">
    <source>
        <dbReference type="SAM" id="SignalP"/>
    </source>
</evidence>
<evidence type="ECO:0000313" key="2">
    <source>
        <dbReference type="EMBL" id="KYN93207.1"/>
    </source>
</evidence>
<keyword evidence="1" id="KW-0732">Signal</keyword>
<dbReference type="GO" id="GO:0020035">
    <property type="term" value="P:adhesion of symbiont to microvasculature"/>
    <property type="evidence" value="ECO:0007669"/>
    <property type="project" value="InterPro"/>
</dbReference>
<dbReference type="RefSeq" id="XP_018638810.1">
    <property type="nucleotide sequence ID" value="XM_018783430.1"/>
</dbReference>
<protein>
    <submittedName>
        <fullName evidence="2">Cytoadherence linked asexual protein</fullName>
    </submittedName>
</protein>
<reference evidence="2 3" key="1">
    <citation type="journal article" date="2016" name="Nat. Commun.">
        <title>Genomes of cryptic chimpanzee Plasmodium species reveal key evolutionary events leading to human malaria.</title>
        <authorList>
            <person name="Sundararaman S.A."/>
            <person name="Plenderleith L.J."/>
            <person name="Liu W."/>
            <person name="Loy D.E."/>
            <person name="Learn G.H."/>
            <person name="Li Y."/>
            <person name="Shaw K.S."/>
            <person name="Ayouba A."/>
            <person name="Peeters M."/>
            <person name="Speede S."/>
            <person name="Shaw G.M."/>
            <person name="Bushman F.D."/>
            <person name="Brisson D."/>
            <person name="Rayner J.C."/>
            <person name="Sharp P.M."/>
            <person name="Hahn B.H."/>
        </authorList>
    </citation>
    <scope>NUCLEOTIDE SEQUENCE [LARGE SCALE GENOMIC DNA]</scope>
    <source>
        <strain evidence="2 3">SY75</strain>
    </source>
</reference>
<proteinExistence type="predicted"/>
<dbReference type="Proteomes" id="UP000076004">
    <property type="component" value="Unassembled WGS sequence"/>
</dbReference>
<dbReference type="GeneID" id="29774019"/>
<sequence length="177" mass="20946">MVSFFKIFFFILISFLYLNEKVICSINENENENETVTLSHNLQYNDNIDQLKSMIGNDELHKNLTILEKLILESLEKDKLRYPVLKQGTEELIDISKFKKKNITDTNDESYIIPTVQSTFHDIVKYEHLMKKQLIEIYNSDISDIIKKKLFIVRTLKTIKLMLIPLNSYKQHNDLKT</sequence>
<dbReference type="InterPro" id="IPR005553">
    <property type="entry name" value="CLAG"/>
</dbReference>
<organism evidence="2 3">
    <name type="scientific">Plasmodium gaboni</name>
    <dbReference type="NCBI Taxonomy" id="647221"/>
    <lineage>
        <taxon>Eukaryota</taxon>
        <taxon>Sar</taxon>
        <taxon>Alveolata</taxon>
        <taxon>Apicomplexa</taxon>
        <taxon>Aconoidasida</taxon>
        <taxon>Haemosporida</taxon>
        <taxon>Plasmodiidae</taxon>
        <taxon>Plasmodium</taxon>
        <taxon>Plasmodium (Laverania)</taxon>
    </lineage>
</organism>
<comment type="caution">
    <text evidence="2">The sequence shown here is derived from an EMBL/GenBank/DDBJ whole genome shotgun (WGS) entry which is preliminary data.</text>
</comment>
<dbReference type="VEuPathDB" id="PlasmoDB:PGSY75_0029000"/>
<evidence type="ECO:0000313" key="3">
    <source>
        <dbReference type="Proteomes" id="UP000076004"/>
    </source>
</evidence>
<dbReference type="Pfam" id="PF03805">
    <property type="entry name" value="CLAG"/>
    <property type="match status" value="1"/>
</dbReference>
<feature type="non-terminal residue" evidence="2">
    <location>
        <position position="177"/>
    </location>
</feature>
<dbReference type="KEGG" id="pgab:PGSY75_0029000"/>
<feature type="chain" id="PRO_5007583873" evidence="1">
    <location>
        <begin position="25"/>
        <end position="177"/>
    </location>
</feature>
<gene>
    <name evidence="2" type="ORF">PGSY75_0029000</name>
</gene>
<feature type="signal peptide" evidence="1">
    <location>
        <begin position="1"/>
        <end position="24"/>
    </location>
</feature>
<dbReference type="EMBL" id="LVLB01000282">
    <property type="protein sequence ID" value="KYN93207.1"/>
    <property type="molecule type" value="Genomic_DNA"/>
</dbReference>
<dbReference type="VEuPathDB" id="PlasmoDB:PGABG01_0017500"/>
<dbReference type="AlphaFoldDB" id="A0A151L2X2"/>